<reference evidence="1" key="1">
    <citation type="submission" date="2022-07" db="EMBL/GenBank/DDBJ databases">
        <title>Genome Sequence of Lecanicillium saksenae.</title>
        <authorList>
            <person name="Buettner E."/>
        </authorList>
    </citation>
    <scope>NUCLEOTIDE SEQUENCE</scope>
    <source>
        <strain evidence="1">VT-O1</strain>
    </source>
</reference>
<keyword evidence="2" id="KW-1185">Reference proteome</keyword>
<accession>A0ACC1QSD7</accession>
<comment type="caution">
    <text evidence="1">The sequence shown here is derived from an EMBL/GenBank/DDBJ whole genome shotgun (WGS) entry which is preliminary data.</text>
</comment>
<dbReference type="EMBL" id="JANAKD010000616">
    <property type="protein sequence ID" value="KAJ3492173.1"/>
    <property type="molecule type" value="Genomic_DNA"/>
</dbReference>
<name>A0ACC1QSD7_9HYPO</name>
<gene>
    <name evidence="1" type="ORF">NLG97_g5466</name>
</gene>
<dbReference type="Proteomes" id="UP001148737">
    <property type="component" value="Unassembled WGS sequence"/>
</dbReference>
<organism evidence="1 2">
    <name type="scientific">Lecanicillium saksenae</name>
    <dbReference type="NCBI Taxonomy" id="468837"/>
    <lineage>
        <taxon>Eukaryota</taxon>
        <taxon>Fungi</taxon>
        <taxon>Dikarya</taxon>
        <taxon>Ascomycota</taxon>
        <taxon>Pezizomycotina</taxon>
        <taxon>Sordariomycetes</taxon>
        <taxon>Hypocreomycetidae</taxon>
        <taxon>Hypocreales</taxon>
        <taxon>Cordycipitaceae</taxon>
        <taxon>Lecanicillium</taxon>
    </lineage>
</organism>
<sequence>MKFQYLAIAASLATRVAAGGYHGCLERVALWQAYTLEGKSGTKSPTLGFHCPRFQAETGCPDDDWRVCGVPGQRCSFSQLMKQLNPGAYGDEPLGWLVVDPQHQNRVDVKKTAGNCYTHFQKLDRPVPDFAPQNAMKFATTNFGDYVVALGRRMDALWGGLMPMTKIGQGPEYKAFTETSKDIAKIRRADVGSYLIPEARAALEPEITVITKDLGEHPFLHHNMETVDWIATEEKAAKDGVEDYEEKITTFKNDYFGAGTAAGGHQNINDKYGEVETKRQKCGRK</sequence>
<evidence type="ECO:0000313" key="1">
    <source>
        <dbReference type="EMBL" id="KAJ3492173.1"/>
    </source>
</evidence>
<proteinExistence type="predicted"/>
<protein>
    <submittedName>
        <fullName evidence="1">Uncharacterized protein</fullName>
    </submittedName>
</protein>
<evidence type="ECO:0000313" key="2">
    <source>
        <dbReference type="Proteomes" id="UP001148737"/>
    </source>
</evidence>